<dbReference type="EMBL" id="LXQA010544773">
    <property type="protein sequence ID" value="MCI58352.1"/>
    <property type="molecule type" value="Genomic_DNA"/>
</dbReference>
<dbReference type="Proteomes" id="UP000265520">
    <property type="component" value="Unassembled WGS sequence"/>
</dbReference>
<evidence type="ECO:0000313" key="1">
    <source>
        <dbReference type="EMBL" id="MCI58352.1"/>
    </source>
</evidence>
<proteinExistence type="predicted"/>
<protein>
    <submittedName>
        <fullName evidence="1">Uncharacterized protein</fullName>
    </submittedName>
</protein>
<name>A0A392TBS5_9FABA</name>
<organism evidence="1 2">
    <name type="scientific">Trifolium medium</name>
    <dbReference type="NCBI Taxonomy" id="97028"/>
    <lineage>
        <taxon>Eukaryota</taxon>
        <taxon>Viridiplantae</taxon>
        <taxon>Streptophyta</taxon>
        <taxon>Embryophyta</taxon>
        <taxon>Tracheophyta</taxon>
        <taxon>Spermatophyta</taxon>
        <taxon>Magnoliopsida</taxon>
        <taxon>eudicotyledons</taxon>
        <taxon>Gunneridae</taxon>
        <taxon>Pentapetalae</taxon>
        <taxon>rosids</taxon>
        <taxon>fabids</taxon>
        <taxon>Fabales</taxon>
        <taxon>Fabaceae</taxon>
        <taxon>Papilionoideae</taxon>
        <taxon>50 kb inversion clade</taxon>
        <taxon>NPAAA clade</taxon>
        <taxon>Hologalegina</taxon>
        <taxon>IRL clade</taxon>
        <taxon>Trifolieae</taxon>
        <taxon>Trifolium</taxon>
    </lineage>
</organism>
<comment type="caution">
    <text evidence="1">The sequence shown here is derived from an EMBL/GenBank/DDBJ whole genome shotgun (WGS) entry which is preliminary data.</text>
</comment>
<keyword evidence="2" id="KW-1185">Reference proteome</keyword>
<dbReference type="AlphaFoldDB" id="A0A392TBS5"/>
<accession>A0A392TBS5</accession>
<sequence length="25" mass="2961">MMERWTRKNMLLSLLFGYPNSSSAQ</sequence>
<evidence type="ECO:0000313" key="2">
    <source>
        <dbReference type="Proteomes" id="UP000265520"/>
    </source>
</evidence>
<feature type="non-terminal residue" evidence="1">
    <location>
        <position position="25"/>
    </location>
</feature>
<reference evidence="1 2" key="1">
    <citation type="journal article" date="2018" name="Front. Plant Sci.">
        <title>Red Clover (Trifolium pratense) and Zigzag Clover (T. medium) - A Picture of Genomic Similarities and Differences.</title>
        <authorList>
            <person name="Dluhosova J."/>
            <person name="Istvanek J."/>
            <person name="Nedelnik J."/>
            <person name="Repkova J."/>
        </authorList>
    </citation>
    <scope>NUCLEOTIDE SEQUENCE [LARGE SCALE GENOMIC DNA]</scope>
    <source>
        <strain evidence="2">cv. 10/8</strain>
        <tissue evidence="1">Leaf</tissue>
    </source>
</reference>